<dbReference type="AlphaFoldDB" id="A0AAE3GH32"/>
<reference evidence="5" key="1">
    <citation type="submission" date="2022-06" db="EMBL/GenBank/DDBJ databases">
        <title>Genomic Encyclopedia of Archaeal and Bacterial Type Strains, Phase II (KMG-II): from individual species to whole genera.</title>
        <authorList>
            <person name="Goeker M."/>
        </authorList>
    </citation>
    <scope>NUCLEOTIDE SEQUENCE</scope>
    <source>
        <strain evidence="5">DSM 43935</strain>
    </source>
</reference>
<evidence type="ECO:0000256" key="2">
    <source>
        <dbReference type="ARBA" id="ARBA00023125"/>
    </source>
</evidence>
<dbReference type="SUPFAM" id="SSF46785">
    <property type="entry name" value="Winged helix' DNA-binding domain"/>
    <property type="match status" value="1"/>
</dbReference>
<dbReference type="Pfam" id="PF01022">
    <property type="entry name" value="HTH_5"/>
    <property type="match status" value="1"/>
</dbReference>
<dbReference type="PANTHER" id="PTHR43132:SF6">
    <property type="entry name" value="HTH-TYPE TRANSCRIPTIONAL REPRESSOR CZRA"/>
    <property type="match status" value="1"/>
</dbReference>
<evidence type="ECO:0000256" key="1">
    <source>
        <dbReference type="ARBA" id="ARBA00023015"/>
    </source>
</evidence>
<dbReference type="Proteomes" id="UP001206128">
    <property type="component" value="Unassembled WGS sequence"/>
</dbReference>
<evidence type="ECO:0000256" key="3">
    <source>
        <dbReference type="ARBA" id="ARBA00023163"/>
    </source>
</evidence>
<dbReference type="PANTHER" id="PTHR43132">
    <property type="entry name" value="ARSENICAL RESISTANCE OPERON REPRESSOR ARSR-RELATED"/>
    <property type="match status" value="1"/>
</dbReference>
<dbReference type="InterPro" id="IPR036388">
    <property type="entry name" value="WH-like_DNA-bd_sf"/>
</dbReference>
<comment type="caution">
    <text evidence="5">The sequence shown here is derived from an EMBL/GenBank/DDBJ whole genome shotgun (WGS) entry which is preliminary data.</text>
</comment>
<keyword evidence="2 5" id="KW-0238">DNA-binding</keyword>
<keyword evidence="3" id="KW-0804">Transcription</keyword>
<dbReference type="CDD" id="cd00090">
    <property type="entry name" value="HTH_ARSR"/>
    <property type="match status" value="1"/>
</dbReference>
<dbReference type="InterPro" id="IPR001845">
    <property type="entry name" value="HTH_ArsR_DNA-bd_dom"/>
</dbReference>
<dbReference type="Gene3D" id="1.10.10.10">
    <property type="entry name" value="Winged helix-like DNA-binding domain superfamily/Winged helix DNA-binding domain"/>
    <property type="match status" value="1"/>
</dbReference>
<dbReference type="GO" id="GO:0003677">
    <property type="term" value="F:DNA binding"/>
    <property type="evidence" value="ECO:0007669"/>
    <property type="project" value="UniProtKB-KW"/>
</dbReference>
<dbReference type="RefSeq" id="WP_253773894.1">
    <property type="nucleotide sequence ID" value="NZ_JAMTCK010000009.1"/>
</dbReference>
<evidence type="ECO:0000259" key="4">
    <source>
        <dbReference type="PROSITE" id="PS50987"/>
    </source>
</evidence>
<dbReference type="InterPro" id="IPR011991">
    <property type="entry name" value="ArsR-like_HTH"/>
</dbReference>
<dbReference type="PRINTS" id="PR00778">
    <property type="entry name" value="HTHARSR"/>
</dbReference>
<keyword evidence="1" id="KW-0805">Transcription regulation</keyword>
<evidence type="ECO:0000313" key="5">
    <source>
        <dbReference type="EMBL" id="MCP2167232.1"/>
    </source>
</evidence>
<protein>
    <submittedName>
        <fullName evidence="5">DNA-binding transcriptional regulator, ArsR family</fullName>
    </submittedName>
</protein>
<dbReference type="NCBIfam" id="NF033788">
    <property type="entry name" value="HTH_metalloreg"/>
    <property type="match status" value="1"/>
</dbReference>
<feature type="domain" description="HTH arsR-type" evidence="4">
    <location>
        <begin position="10"/>
        <end position="104"/>
    </location>
</feature>
<gene>
    <name evidence="5" type="ORF">LX83_004105</name>
</gene>
<sequence length="119" mass="12875">MAETAVSDVLALFARSQPLLVALGDERRQEIIVRLLTAGTALSVADLTGLLGLSQPAVSHHLRILRDARLLTVRRQGTQRLYSLNADHYPEVLGPLRDLVDTIAACTHPAPDQTGCGDR</sequence>
<dbReference type="EMBL" id="JAMTCK010000009">
    <property type="protein sequence ID" value="MCP2167232.1"/>
    <property type="molecule type" value="Genomic_DNA"/>
</dbReference>
<dbReference type="InterPro" id="IPR051011">
    <property type="entry name" value="Metal_resp_trans_reg"/>
</dbReference>
<dbReference type="PROSITE" id="PS50987">
    <property type="entry name" value="HTH_ARSR_2"/>
    <property type="match status" value="1"/>
</dbReference>
<dbReference type="InterPro" id="IPR036390">
    <property type="entry name" value="WH_DNA-bd_sf"/>
</dbReference>
<accession>A0AAE3GH32</accession>
<dbReference type="SMART" id="SM00418">
    <property type="entry name" value="HTH_ARSR"/>
    <property type="match status" value="1"/>
</dbReference>
<proteinExistence type="predicted"/>
<dbReference type="GO" id="GO:0003700">
    <property type="term" value="F:DNA-binding transcription factor activity"/>
    <property type="evidence" value="ECO:0007669"/>
    <property type="project" value="InterPro"/>
</dbReference>
<name>A0AAE3GH32_9PSEU</name>
<evidence type="ECO:0000313" key="6">
    <source>
        <dbReference type="Proteomes" id="UP001206128"/>
    </source>
</evidence>
<keyword evidence="6" id="KW-1185">Reference proteome</keyword>
<organism evidence="5 6">
    <name type="scientific">Goodfellowiella coeruleoviolacea</name>
    <dbReference type="NCBI Taxonomy" id="334858"/>
    <lineage>
        <taxon>Bacteria</taxon>
        <taxon>Bacillati</taxon>
        <taxon>Actinomycetota</taxon>
        <taxon>Actinomycetes</taxon>
        <taxon>Pseudonocardiales</taxon>
        <taxon>Pseudonocardiaceae</taxon>
        <taxon>Goodfellowiella</taxon>
    </lineage>
</organism>